<dbReference type="Proteomes" id="UP000070633">
    <property type="component" value="Unassembled WGS sequence"/>
</dbReference>
<accession>A0ABR5TJR5</accession>
<sequence length="53" mass="6037">MSREIEIGKEKITLTEEVEKVYEAEVKSHGNSARAHVPKEYIGQRALVIILKD</sequence>
<gene>
    <name evidence="1" type="ORF">AKJ55_00770</name>
</gene>
<dbReference type="NCBIfam" id="NF033496">
    <property type="entry name" value="DUF2080_fam_acc"/>
    <property type="match status" value="1"/>
</dbReference>
<dbReference type="InterPro" id="IPR019205">
    <property type="entry name" value="DUF2080_transposon-encoded"/>
</dbReference>
<reference evidence="1 2" key="1">
    <citation type="journal article" date="2016" name="Sci. Rep.">
        <title>Metabolic traits of an uncultured archaeal lineage -MSBL1- from brine pools of the Red Sea.</title>
        <authorList>
            <person name="Mwirichia R."/>
            <person name="Alam I."/>
            <person name="Rashid M."/>
            <person name="Vinu M."/>
            <person name="Ba-Alawi W."/>
            <person name="Anthony Kamau A."/>
            <person name="Kamanda Ngugi D."/>
            <person name="Goker M."/>
            <person name="Klenk H.P."/>
            <person name="Bajic V."/>
            <person name="Stingl U."/>
        </authorList>
    </citation>
    <scope>NUCLEOTIDE SEQUENCE [LARGE SCALE GENOMIC DNA]</scope>
    <source>
        <strain evidence="1">SCGC-AAA382M17</strain>
    </source>
</reference>
<keyword evidence="2" id="KW-1185">Reference proteome</keyword>
<dbReference type="Pfam" id="PF09853">
    <property type="entry name" value="DUF2080"/>
    <property type="match status" value="1"/>
</dbReference>
<evidence type="ECO:0000313" key="2">
    <source>
        <dbReference type="Proteomes" id="UP000070633"/>
    </source>
</evidence>
<dbReference type="EMBL" id="LHYI01000013">
    <property type="protein sequence ID" value="KXB08565.1"/>
    <property type="molecule type" value="Genomic_DNA"/>
</dbReference>
<name>A0ABR5TJR5_9EURY</name>
<proteinExistence type="predicted"/>
<evidence type="ECO:0000313" key="1">
    <source>
        <dbReference type="EMBL" id="KXB08565.1"/>
    </source>
</evidence>
<comment type="caution">
    <text evidence="1">The sequence shown here is derived from an EMBL/GenBank/DDBJ whole genome shotgun (WGS) entry which is preliminary data.</text>
</comment>
<protein>
    <submittedName>
        <fullName evidence="1">Transposase</fullName>
    </submittedName>
</protein>
<organism evidence="1 2">
    <name type="scientific">candidate division MSBL1 archaeon SCGC-AAA382M17</name>
    <dbReference type="NCBI Taxonomy" id="1698284"/>
    <lineage>
        <taxon>Archaea</taxon>
        <taxon>Methanobacteriati</taxon>
        <taxon>Methanobacteriota</taxon>
        <taxon>candidate division MSBL1</taxon>
    </lineage>
</organism>